<organism evidence="9 10">
    <name type="scientific">Heterodera trifolii</name>
    <dbReference type="NCBI Taxonomy" id="157864"/>
    <lineage>
        <taxon>Eukaryota</taxon>
        <taxon>Metazoa</taxon>
        <taxon>Ecdysozoa</taxon>
        <taxon>Nematoda</taxon>
        <taxon>Chromadorea</taxon>
        <taxon>Rhabditida</taxon>
        <taxon>Tylenchina</taxon>
        <taxon>Tylenchomorpha</taxon>
        <taxon>Tylenchoidea</taxon>
        <taxon>Heteroderidae</taxon>
        <taxon>Heteroderinae</taxon>
        <taxon>Heterodera</taxon>
    </lineage>
</organism>
<evidence type="ECO:0000256" key="3">
    <source>
        <dbReference type="ARBA" id="ARBA00022679"/>
    </source>
</evidence>
<dbReference type="InterPro" id="IPR039772">
    <property type="entry name" value="Bin3-like"/>
</dbReference>
<dbReference type="PANTHER" id="PTHR12315">
    <property type="entry name" value="BICOID-INTERACTING PROTEIN RELATED"/>
    <property type="match status" value="1"/>
</dbReference>
<dbReference type="Pfam" id="PF06859">
    <property type="entry name" value="Bin3"/>
    <property type="match status" value="1"/>
</dbReference>
<dbReference type="Proteomes" id="UP001620626">
    <property type="component" value="Unassembled WGS sequence"/>
</dbReference>
<feature type="region of interest" description="Disordered" evidence="7">
    <location>
        <begin position="576"/>
        <end position="604"/>
    </location>
</feature>
<gene>
    <name evidence="9" type="ORF">niasHT_023133</name>
</gene>
<evidence type="ECO:0000256" key="2">
    <source>
        <dbReference type="ARBA" id="ARBA00022603"/>
    </source>
</evidence>
<dbReference type="CDD" id="cd02440">
    <property type="entry name" value="AdoMet_MTases"/>
    <property type="match status" value="1"/>
</dbReference>
<comment type="similarity">
    <text evidence="1 6">Belongs to the methyltransferase superfamily.</text>
</comment>
<feature type="compositionally biased region" description="Polar residues" evidence="7">
    <location>
        <begin position="230"/>
        <end position="240"/>
    </location>
</feature>
<evidence type="ECO:0000256" key="6">
    <source>
        <dbReference type="RuleBase" id="RU367087"/>
    </source>
</evidence>
<evidence type="ECO:0000313" key="10">
    <source>
        <dbReference type="Proteomes" id="UP001620626"/>
    </source>
</evidence>
<dbReference type="GO" id="GO:0008171">
    <property type="term" value="F:O-methyltransferase activity"/>
    <property type="evidence" value="ECO:0007669"/>
    <property type="project" value="UniProtKB-UniRule"/>
</dbReference>
<dbReference type="PANTHER" id="PTHR12315:SF0">
    <property type="entry name" value="7SK SNRNA METHYLPHOSPHATE CAPPING ENZYME"/>
    <property type="match status" value="1"/>
</dbReference>
<feature type="domain" description="Bin3-type SAM" evidence="8">
    <location>
        <begin position="337"/>
        <end position="571"/>
    </location>
</feature>
<keyword evidence="4 5" id="KW-0949">S-adenosyl-L-methionine</keyword>
<dbReference type="InterPro" id="IPR024160">
    <property type="entry name" value="BIN3_SAM-bd_dom"/>
</dbReference>
<evidence type="ECO:0000259" key="8">
    <source>
        <dbReference type="PROSITE" id="PS51515"/>
    </source>
</evidence>
<dbReference type="EC" id="2.1.1.-" evidence="6"/>
<keyword evidence="2 6" id="KW-0489">Methyltransferase</keyword>
<dbReference type="Gene3D" id="3.40.50.150">
    <property type="entry name" value="Vaccinia Virus protein VP39"/>
    <property type="match status" value="1"/>
</dbReference>
<evidence type="ECO:0000313" key="9">
    <source>
        <dbReference type="EMBL" id="KAL3088785.1"/>
    </source>
</evidence>
<evidence type="ECO:0000256" key="4">
    <source>
        <dbReference type="ARBA" id="ARBA00022691"/>
    </source>
</evidence>
<dbReference type="GO" id="GO:0032259">
    <property type="term" value="P:methylation"/>
    <property type="evidence" value="ECO:0007669"/>
    <property type="project" value="UniProtKB-KW"/>
</dbReference>
<evidence type="ECO:0000256" key="5">
    <source>
        <dbReference type="PROSITE-ProRule" id="PRU00848"/>
    </source>
</evidence>
<feature type="region of interest" description="Disordered" evidence="7">
    <location>
        <begin position="217"/>
        <end position="273"/>
    </location>
</feature>
<evidence type="ECO:0000256" key="1">
    <source>
        <dbReference type="ARBA" id="ARBA00008361"/>
    </source>
</evidence>
<name>A0ABD2JDT5_9BILA</name>
<proteinExistence type="inferred from homology"/>
<sequence length="604" mass="66451">MTKSATADAGGGGTAAASSVHRHQSPQKVPQPPPKKRPAPETVPQSAVTEVPALPGVPPPAKFRKRQSSFYAHVNVRDPLNLGSVKPDNPDDPNFAKPIQLIPTNVNDPLNLQNLSSAPADAEDEALPTAADAQQRRKRKRIRIQQPKDESDEPTTSDDLSPPPPLSTPIAKRRLTCNREQTTTAAAATVAGDQAASAVVADNATAATVVEVEVNKGAEEEGPELEQDVDMQQPSTSTGTVAGEAAASKGGEGAATEGETAPEEAATAAATERWERRRKMAERYRYGNFNHYQMRREFRLATAGGAVVFFDPQQQQMHQQQQQQQQQQQTLNPAVEDPRVRFFCPDWFQDKAVLDIGSNAGHFAISLARAFQPRRVLGVDIDSHLVGAARKNIRHFCDKDTKMSGKFPASFDANFGPISAPSTSDGPHFPDNVWFLSENYVLPSDAALETVREEFDIIFALACSKWVHLNWGDAGIKRLFLRAFRQLRTGGRFVLETAPFKEYRKHCKKTVADRPPDEVLRNFGAIRLYPDEFTAFLLNVVGFSHHEELDSAHSKALGISGRLQVFYKGQFMLTDAPEGTRDETPGATQQQQQQTQKQQQQHED</sequence>
<keyword evidence="10" id="KW-1185">Reference proteome</keyword>
<dbReference type="PROSITE" id="PS51515">
    <property type="entry name" value="BIN3_SAM"/>
    <property type="match status" value="1"/>
</dbReference>
<feature type="region of interest" description="Disordered" evidence="7">
    <location>
        <begin position="1"/>
        <end position="64"/>
    </location>
</feature>
<dbReference type="EMBL" id="JBICBT010000995">
    <property type="protein sequence ID" value="KAL3088785.1"/>
    <property type="molecule type" value="Genomic_DNA"/>
</dbReference>
<feature type="compositionally biased region" description="Acidic residues" evidence="7">
    <location>
        <begin position="220"/>
        <end position="229"/>
    </location>
</feature>
<dbReference type="AlphaFoldDB" id="A0ABD2JDT5"/>
<reference evidence="9 10" key="1">
    <citation type="submission" date="2024-10" db="EMBL/GenBank/DDBJ databases">
        <authorList>
            <person name="Kim D."/>
        </authorList>
    </citation>
    <scope>NUCLEOTIDE SEQUENCE [LARGE SCALE GENOMIC DNA]</scope>
    <source>
        <strain evidence="9">BH-2024</strain>
    </source>
</reference>
<dbReference type="SUPFAM" id="SSF53335">
    <property type="entry name" value="S-adenosyl-L-methionine-dependent methyltransferases"/>
    <property type="match status" value="1"/>
</dbReference>
<comment type="caution">
    <text evidence="9">The sequence shown here is derived from an EMBL/GenBank/DDBJ whole genome shotgun (WGS) entry which is preliminary data.</text>
</comment>
<accession>A0ABD2JDT5</accession>
<dbReference type="GO" id="GO:0008173">
    <property type="term" value="F:RNA methyltransferase activity"/>
    <property type="evidence" value="ECO:0007669"/>
    <property type="project" value="UniProtKB-UniRule"/>
</dbReference>
<dbReference type="InterPro" id="IPR029063">
    <property type="entry name" value="SAM-dependent_MTases_sf"/>
</dbReference>
<feature type="compositionally biased region" description="Low complexity" evidence="7">
    <location>
        <begin position="242"/>
        <end position="271"/>
    </location>
</feature>
<keyword evidence="3 6" id="KW-0808">Transferase</keyword>
<feature type="compositionally biased region" description="Low complexity" evidence="7">
    <location>
        <begin position="588"/>
        <end position="604"/>
    </location>
</feature>
<protein>
    <recommendedName>
        <fullName evidence="6">RNA methyltransferase</fullName>
        <ecNumber evidence="6">2.1.1.-</ecNumber>
    </recommendedName>
</protein>
<evidence type="ECO:0000256" key="7">
    <source>
        <dbReference type="SAM" id="MobiDB-lite"/>
    </source>
</evidence>
<dbReference type="InterPro" id="IPR010675">
    <property type="entry name" value="Bin3_C"/>
</dbReference>
<feature type="region of interest" description="Disordered" evidence="7">
    <location>
        <begin position="78"/>
        <end position="176"/>
    </location>
</feature>
<feature type="compositionally biased region" description="Polar residues" evidence="7">
    <location>
        <begin position="102"/>
        <end position="117"/>
    </location>
</feature>